<evidence type="ECO:0000313" key="2">
    <source>
        <dbReference type="EMBL" id="RKG29624.1"/>
    </source>
</evidence>
<keyword evidence="3" id="KW-1185">Reference proteome</keyword>
<keyword evidence="1" id="KW-0732">Signal</keyword>
<proteinExistence type="predicted"/>
<dbReference type="EMBL" id="RAXV01000036">
    <property type="protein sequence ID" value="RKG29624.1"/>
    <property type="molecule type" value="Genomic_DNA"/>
</dbReference>
<organism evidence="2 3">
    <name type="scientific">Acinetobacter tianfuensis</name>
    <dbReference type="NCBI Taxonomy" id="2419603"/>
    <lineage>
        <taxon>Bacteria</taxon>
        <taxon>Pseudomonadati</taxon>
        <taxon>Pseudomonadota</taxon>
        <taxon>Gammaproteobacteria</taxon>
        <taxon>Moraxellales</taxon>
        <taxon>Moraxellaceae</taxon>
        <taxon>Acinetobacter</taxon>
    </lineage>
</organism>
<protein>
    <recommendedName>
        <fullName evidence="4">Lipoprotein</fullName>
    </recommendedName>
</protein>
<feature type="chain" id="PRO_5017317110" description="Lipoprotein" evidence="1">
    <location>
        <begin position="20"/>
        <end position="159"/>
    </location>
</feature>
<dbReference type="RefSeq" id="WP_147394229.1">
    <property type="nucleotide sequence ID" value="NZ_RAXV01000036.1"/>
</dbReference>
<gene>
    <name evidence="2" type="ORF">D7V32_14100</name>
</gene>
<dbReference type="Proteomes" id="UP000282388">
    <property type="component" value="Unassembled WGS sequence"/>
</dbReference>
<dbReference type="AlphaFoldDB" id="A0A3A8EI09"/>
<feature type="signal peptide" evidence="1">
    <location>
        <begin position="1"/>
        <end position="19"/>
    </location>
</feature>
<evidence type="ECO:0000313" key="3">
    <source>
        <dbReference type="Proteomes" id="UP000282388"/>
    </source>
</evidence>
<sequence>MKKWFIYGMGLAVSAAVLSGCNTVPSQTENATAGLLICEPNELCPVVTVSWNEQQKDTANIHVALSSAKKDYDIQKISLSNAQKNIEYAAVQKTEYDIILGMHRSKNSITVPSKIFTELNSGNNISLTVHTDQGALKRYIYKDGKQSLLYKQLKSIAQK</sequence>
<evidence type="ECO:0000256" key="1">
    <source>
        <dbReference type="SAM" id="SignalP"/>
    </source>
</evidence>
<evidence type="ECO:0008006" key="4">
    <source>
        <dbReference type="Google" id="ProtNLM"/>
    </source>
</evidence>
<name>A0A3A8EI09_9GAMM</name>
<dbReference type="OrthoDB" id="6704491at2"/>
<accession>A0A3A8EI09</accession>
<dbReference type="PROSITE" id="PS51257">
    <property type="entry name" value="PROKAR_LIPOPROTEIN"/>
    <property type="match status" value="1"/>
</dbReference>
<reference evidence="2 3" key="1">
    <citation type="submission" date="2018-09" db="EMBL/GenBank/DDBJ databases">
        <title>The draft genome of Acinetobacter spp. strains.</title>
        <authorList>
            <person name="Qin J."/>
            <person name="Feng Y."/>
            <person name="Zong Z."/>
        </authorList>
    </citation>
    <scope>NUCLEOTIDE SEQUENCE [LARGE SCALE GENOMIC DNA]</scope>
    <source>
        <strain evidence="2 3">WCHAc060012</strain>
    </source>
</reference>
<comment type="caution">
    <text evidence="2">The sequence shown here is derived from an EMBL/GenBank/DDBJ whole genome shotgun (WGS) entry which is preliminary data.</text>
</comment>